<dbReference type="AlphaFoldDB" id="A0A9Q8ULG8"/>
<dbReference type="GO" id="GO:0009294">
    <property type="term" value="P:DNA-mediated transformation"/>
    <property type="evidence" value="ECO:0007669"/>
    <property type="project" value="InterPro"/>
</dbReference>
<protein>
    <recommendedName>
        <fullName evidence="6">DNA protecting protein DprA</fullName>
    </recommendedName>
</protein>
<evidence type="ECO:0000259" key="2">
    <source>
        <dbReference type="Pfam" id="PF02481"/>
    </source>
</evidence>
<evidence type="ECO:0000259" key="3">
    <source>
        <dbReference type="Pfam" id="PF17782"/>
    </source>
</evidence>
<evidence type="ECO:0000313" key="5">
    <source>
        <dbReference type="Proteomes" id="UP000190951"/>
    </source>
</evidence>
<sequence length="354" mass="40597">MYDNDLWFTILELPYKQKLELLKIYKNSDEILYNFKNSDIIKKYKFDMEKINYIKDMMSKEEIEIVFFNDENYPNILKNYDDMPYGLFYKGNIKKLNELTYTVAMVGSRKCTQYGKDVTEIISRDLSLNGIGIISGMARGVDTYAHKTCIENKGYTCAVLGCGANVIYPKENKDLYCQIIRKGCIISQYKPNTKPMPYNFPVRNKIISGLSNLILVTEADVKSGSLITATAALEQGKDVGAVPGSVFSKMSRGTNKLIEDGAHVIKNADDVYGILNFKKINFKKIHNNSSYDLMSENQRKVYNIISDKPVHVDDIKQVLNIDIQELYELLFEMQLKNKILCLSGSYYVRVNNYL</sequence>
<dbReference type="PANTHER" id="PTHR43022:SF1">
    <property type="entry name" value="PROTEIN SMF"/>
    <property type="match status" value="1"/>
</dbReference>
<reference evidence="4 5" key="1">
    <citation type="submission" date="2022-04" db="EMBL/GenBank/DDBJ databases">
        <title>Genome sequence of C. roseum typestrain.</title>
        <authorList>
            <person name="Poehlein A."/>
            <person name="Schoch T."/>
            <person name="Duerre P."/>
            <person name="Daniel R."/>
        </authorList>
    </citation>
    <scope>NUCLEOTIDE SEQUENCE [LARGE SCALE GENOMIC DNA]</scope>
    <source>
        <strain evidence="4 5">DSM 7320</strain>
    </source>
</reference>
<organism evidence="4 5">
    <name type="scientific">Clostridium felsineum</name>
    <dbReference type="NCBI Taxonomy" id="36839"/>
    <lineage>
        <taxon>Bacteria</taxon>
        <taxon>Bacillati</taxon>
        <taxon>Bacillota</taxon>
        <taxon>Clostridia</taxon>
        <taxon>Eubacteriales</taxon>
        <taxon>Clostridiaceae</taxon>
        <taxon>Clostridium</taxon>
    </lineage>
</organism>
<dbReference type="InterPro" id="IPR057666">
    <property type="entry name" value="DrpA_SLOG"/>
</dbReference>
<dbReference type="InterPro" id="IPR041614">
    <property type="entry name" value="DprA_WH"/>
</dbReference>
<feature type="domain" description="DprA winged helix" evidence="3">
    <location>
        <begin position="296"/>
        <end position="344"/>
    </location>
</feature>
<name>A0A9Q8ULG8_9CLOT</name>
<proteinExistence type="inferred from homology"/>
<dbReference type="EMBL" id="CP096983">
    <property type="protein sequence ID" value="URZ11663.1"/>
    <property type="molecule type" value="Genomic_DNA"/>
</dbReference>
<evidence type="ECO:0008006" key="6">
    <source>
        <dbReference type="Google" id="ProtNLM"/>
    </source>
</evidence>
<dbReference type="Gene3D" id="1.10.10.10">
    <property type="entry name" value="Winged helix-like DNA-binding domain superfamily/Winged helix DNA-binding domain"/>
    <property type="match status" value="1"/>
</dbReference>
<dbReference type="Pfam" id="PF17782">
    <property type="entry name" value="WHD_DprA"/>
    <property type="match status" value="1"/>
</dbReference>
<accession>A0A9Q8ULG8</accession>
<keyword evidence="5" id="KW-1185">Reference proteome</keyword>
<dbReference type="InterPro" id="IPR003488">
    <property type="entry name" value="DprA"/>
</dbReference>
<dbReference type="SUPFAM" id="SSF102405">
    <property type="entry name" value="MCP/YpsA-like"/>
    <property type="match status" value="1"/>
</dbReference>
<dbReference type="Proteomes" id="UP000190951">
    <property type="component" value="Chromosome"/>
</dbReference>
<comment type="similarity">
    <text evidence="1">Belongs to the DprA/Smf family.</text>
</comment>
<evidence type="ECO:0000313" key="4">
    <source>
        <dbReference type="EMBL" id="URZ11663.1"/>
    </source>
</evidence>
<dbReference type="InterPro" id="IPR036388">
    <property type="entry name" value="WH-like_DNA-bd_sf"/>
</dbReference>
<feature type="domain" description="Smf/DprA SLOG" evidence="2">
    <location>
        <begin position="65"/>
        <end position="272"/>
    </location>
</feature>
<dbReference type="KEGG" id="crw:CROST_023800"/>
<gene>
    <name evidence="4" type="ORF">CROST_023800</name>
</gene>
<dbReference type="Gene3D" id="3.40.50.450">
    <property type="match status" value="1"/>
</dbReference>
<dbReference type="PANTHER" id="PTHR43022">
    <property type="entry name" value="PROTEIN SMF"/>
    <property type="match status" value="1"/>
</dbReference>
<evidence type="ECO:0000256" key="1">
    <source>
        <dbReference type="ARBA" id="ARBA00006525"/>
    </source>
</evidence>
<dbReference type="NCBIfam" id="TIGR00732">
    <property type="entry name" value="dprA"/>
    <property type="match status" value="1"/>
</dbReference>
<dbReference type="RefSeq" id="WP_077833341.1">
    <property type="nucleotide sequence ID" value="NZ_CP096983.1"/>
</dbReference>
<dbReference type="Pfam" id="PF02481">
    <property type="entry name" value="DNA_processg_A"/>
    <property type="match status" value="1"/>
</dbReference>